<organism evidence="5 6">
    <name type="scientific">Marinobacterium aestuarii</name>
    <dbReference type="NCBI Taxonomy" id="1821621"/>
    <lineage>
        <taxon>Bacteria</taxon>
        <taxon>Pseudomonadati</taxon>
        <taxon>Pseudomonadota</taxon>
        <taxon>Gammaproteobacteria</taxon>
        <taxon>Oceanospirillales</taxon>
        <taxon>Oceanospirillaceae</taxon>
        <taxon>Marinobacterium</taxon>
    </lineage>
</organism>
<protein>
    <recommendedName>
        <fullName evidence="7">C4-dicarboxylate ABC transporter substrate-binding protein</fullName>
    </recommendedName>
</protein>
<reference evidence="6" key="1">
    <citation type="submission" date="2016-05" db="EMBL/GenBank/DDBJ databases">
        <authorList>
            <person name="Baek K."/>
            <person name="Yang S.-J."/>
        </authorList>
    </citation>
    <scope>NUCLEOTIDE SEQUENCE [LARGE SCALE GENOMIC DNA]</scope>
    <source>
        <strain evidence="6">ST58-10</strain>
    </source>
</reference>
<dbReference type="NCBIfam" id="NF037995">
    <property type="entry name" value="TRAP_S1"/>
    <property type="match status" value="1"/>
</dbReference>
<dbReference type="PANTHER" id="PTHR33376">
    <property type="match status" value="1"/>
</dbReference>
<keyword evidence="3 4" id="KW-0732">Signal</keyword>
<dbReference type="Gene3D" id="3.40.190.170">
    <property type="entry name" value="Bacterial extracellular solute-binding protein, family 7"/>
    <property type="match status" value="1"/>
</dbReference>
<dbReference type="CDD" id="cd13603">
    <property type="entry name" value="PBP2_TRAP_Siap_TeaA_like"/>
    <property type="match status" value="1"/>
</dbReference>
<sequence length="345" mass="36668">MNVTLKQPGFKPSRVKSLLAAAVITAGALCAAGSASAATIRLSTTVSDSSNWVKAANKFKELVEERSGAKHKVEVYANGTLVSGNDRVELEMAQAGAIDIIMKSTPWLSQLNPDFVVVSMPWIFPDTDAAMAVMDGPVGDKLSAKLESQGIRTLAWGSGSFFQLYTNPGPIETVDDISGVKIRTPGLELYLDSWSAIGSVPVAMSFAEVFTALQAGAIDGGISPIPLIYSSRFYEVSKNIAMVNYSFEAIGMLASNVFWSRLSAEDQTLVGQAAKDAMIYQREVAASEEADLAKVMEEAGVKIHTPSAEALAGFKAKVAPVYATFKEKVGAELVSEVEAQVQALN</sequence>
<evidence type="ECO:0000313" key="5">
    <source>
        <dbReference type="EMBL" id="ANG64148.1"/>
    </source>
</evidence>
<accession>A0A1A9F2N7</accession>
<dbReference type="OrthoDB" id="9771186at2"/>
<dbReference type="STRING" id="1821621.A8C75_17830"/>
<dbReference type="GO" id="GO:0030288">
    <property type="term" value="C:outer membrane-bounded periplasmic space"/>
    <property type="evidence" value="ECO:0007669"/>
    <property type="project" value="InterPro"/>
</dbReference>
<dbReference type="RefSeq" id="WP_067385496.1">
    <property type="nucleotide sequence ID" value="NZ_CP015839.1"/>
</dbReference>
<evidence type="ECO:0000256" key="4">
    <source>
        <dbReference type="SAM" id="SignalP"/>
    </source>
</evidence>
<reference evidence="5 6" key="2">
    <citation type="journal article" date="2018" name="Int. J. Syst. Evol. Microbiol.">
        <title>Marinobacterium aestuarii sp. nov., a benzene-degrading marine bacterium isolated from estuary sediment.</title>
        <authorList>
            <person name="Bae S.S."/>
            <person name="Jung J."/>
            <person name="Chung D."/>
            <person name="Baek K."/>
        </authorList>
    </citation>
    <scope>NUCLEOTIDE SEQUENCE [LARGE SCALE GENOMIC DNA]</scope>
    <source>
        <strain evidence="5 6">ST58-10</strain>
    </source>
</reference>
<dbReference type="Proteomes" id="UP000078070">
    <property type="component" value="Chromosome"/>
</dbReference>
<gene>
    <name evidence="5" type="ORF">A8C75_17830</name>
</gene>
<dbReference type="InterPro" id="IPR018389">
    <property type="entry name" value="DctP_fam"/>
</dbReference>
<dbReference type="NCBIfam" id="TIGR00787">
    <property type="entry name" value="dctP"/>
    <property type="match status" value="1"/>
</dbReference>
<dbReference type="PIRSF" id="PIRSF006470">
    <property type="entry name" value="DctB"/>
    <property type="match status" value="1"/>
</dbReference>
<dbReference type="GO" id="GO:0055085">
    <property type="term" value="P:transmembrane transport"/>
    <property type="evidence" value="ECO:0007669"/>
    <property type="project" value="InterPro"/>
</dbReference>
<feature type="chain" id="PRO_5008386645" description="C4-dicarboxylate ABC transporter substrate-binding protein" evidence="4">
    <location>
        <begin position="38"/>
        <end position="345"/>
    </location>
</feature>
<dbReference type="InterPro" id="IPR004682">
    <property type="entry name" value="TRAP_DctP"/>
</dbReference>
<dbReference type="AlphaFoldDB" id="A0A1A9F2N7"/>
<keyword evidence="2" id="KW-0813">Transport</keyword>
<dbReference type="InterPro" id="IPR038404">
    <property type="entry name" value="TRAP_DctP_sf"/>
</dbReference>
<dbReference type="EMBL" id="CP015839">
    <property type="protein sequence ID" value="ANG64148.1"/>
    <property type="molecule type" value="Genomic_DNA"/>
</dbReference>
<dbReference type="PANTHER" id="PTHR33376:SF7">
    <property type="entry name" value="C4-DICARBOXYLATE-BINDING PROTEIN DCTB"/>
    <property type="match status" value="1"/>
</dbReference>
<evidence type="ECO:0000256" key="1">
    <source>
        <dbReference type="ARBA" id="ARBA00009023"/>
    </source>
</evidence>
<evidence type="ECO:0008006" key="7">
    <source>
        <dbReference type="Google" id="ProtNLM"/>
    </source>
</evidence>
<evidence type="ECO:0000256" key="2">
    <source>
        <dbReference type="ARBA" id="ARBA00022448"/>
    </source>
</evidence>
<dbReference type="KEGG" id="mars:A8C75_17830"/>
<proteinExistence type="inferred from homology"/>
<comment type="similarity">
    <text evidence="1">Belongs to the bacterial solute-binding protein 7 family.</text>
</comment>
<keyword evidence="6" id="KW-1185">Reference proteome</keyword>
<evidence type="ECO:0000313" key="6">
    <source>
        <dbReference type="Proteomes" id="UP000078070"/>
    </source>
</evidence>
<evidence type="ECO:0000256" key="3">
    <source>
        <dbReference type="ARBA" id="ARBA00022729"/>
    </source>
</evidence>
<name>A0A1A9F2N7_9GAMM</name>
<feature type="signal peptide" evidence="4">
    <location>
        <begin position="1"/>
        <end position="37"/>
    </location>
</feature>
<dbReference type="Pfam" id="PF03480">
    <property type="entry name" value="DctP"/>
    <property type="match status" value="1"/>
</dbReference>